<name>R7S7K4_TRAVS</name>
<accession>R7S7K4</accession>
<reference evidence="3" key="1">
    <citation type="journal article" date="2012" name="Science">
        <title>The Paleozoic origin of enzymatic lignin decomposition reconstructed from 31 fungal genomes.</title>
        <authorList>
            <person name="Floudas D."/>
            <person name="Binder M."/>
            <person name="Riley R."/>
            <person name="Barry K."/>
            <person name="Blanchette R.A."/>
            <person name="Henrissat B."/>
            <person name="Martinez A.T."/>
            <person name="Otillar R."/>
            <person name="Spatafora J.W."/>
            <person name="Yadav J.S."/>
            <person name="Aerts A."/>
            <person name="Benoit I."/>
            <person name="Boyd A."/>
            <person name="Carlson A."/>
            <person name="Copeland A."/>
            <person name="Coutinho P.M."/>
            <person name="de Vries R.P."/>
            <person name="Ferreira P."/>
            <person name="Findley K."/>
            <person name="Foster B."/>
            <person name="Gaskell J."/>
            <person name="Glotzer D."/>
            <person name="Gorecki P."/>
            <person name="Heitman J."/>
            <person name="Hesse C."/>
            <person name="Hori C."/>
            <person name="Igarashi K."/>
            <person name="Jurgens J.A."/>
            <person name="Kallen N."/>
            <person name="Kersten P."/>
            <person name="Kohler A."/>
            <person name="Kuees U."/>
            <person name="Kumar T.K.A."/>
            <person name="Kuo A."/>
            <person name="LaButti K."/>
            <person name="Larrondo L.F."/>
            <person name="Lindquist E."/>
            <person name="Ling A."/>
            <person name="Lombard V."/>
            <person name="Lucas S."/>
            <person name="Lundell T."/>
            <person name="Martin R."/>
            <person name="McLaughlin D.J."/>
            <person name="Morgenstern I."/>
            <person name="Morin E."/>
            <person name="Murat C."/>
            <person name="Nagy L.G."/>
            <person name="Nolan M."/>
            <person name="Ohm R.A."/>
            <person name="Patyshakuliyeva A."/>
            <person name="Rokas A."/>
            <person name="Ruiz-Duenas F.J."/>
            <person name="Sabat G."/>
            <person name="Salamov A."/>
            <person name="Samejima M."/>
            <person name="Schmutz J."/>
            <person name="Slot J.C."/>
            <person name="St John F."/>
            <person name="Stenlid J."/>
            <person name="Sun H."/>
            <person name="Sun S."/>
            <person name="Syed K."/>
            <person name="Tsang A."/>
            <person name="Wiebenga A."/>
            <person name="Young D."/>
            <person name="Pisabarro A."/>
            <person name="Eastwood D.C."/>
            <person name="Martin F."/>
            <person name="Cullen D."/>
            <person name="Grigoriev I.V."/>
            <person name="Hibbett D.S."/>
        </authorList>
    </citation>
    <scope>NUCLEOTIDE SEQUENCE [LARGE SCALE GENOMIC DNA]</scope>
    <source>
        <strain evidence="3">FP-101664</strain>
    </source>
</reference>
<dbReference type="GeneID" id="19417275"/>
<dbReference type="AlphaFoldDB" id="R7S7K4"/>
<evidence type="ECO:0000313" key="2">
    <source>
        <dbReference type="EMBL" id="EIW51981.1"/>
    </source>
</evidence>
<gene>
    <name evidence="2" type="ORF">TRAVEDRAFT_53965</name>
</gene>
<feature type="region of interest" description="Disordered" evidence="1">
    <location>
        <begin position="194"/>
        <end position="214"/>
    </location>
</feature>
<proteinExistence type="predicted"/>
<dbReference type="KEGG" id="tvs:TRAVEDRAFT_53965"/>
<dbReference type="RefSeq" id="XP_008045093.1">
    <property type="nucleotide sequence ID" value="XM_008046902.1"/>
</dbReference>
<organism evidence="2 3">
    <name type="scientific">Trametes versicolor (strain FP-101664)</name>
    <name type="common">White-rot fungus</name>
    <name type="synonym">Coriolus versicolor</name>
    <dbReference type="NCBI Taxonomy" id="717944"/>
    <lineage>
        <taxon>Eukaryota</taxon>
        <taxon>Fungi</taxon>
        <taxon>Dikarya</taxon>
        <taxon>Basidiomycota</taxon>
        <taxon>Agaricomycotina</taxon>
        <taxon>Agaricomycetes</taxon>
        <taxon>Polyporales</taxon>
        <taxon>Polyporaceae</taxon>
        <taxon>Trametes</taxon>
    </lineage>
</organism>
<feature type="region of interest" description="Disordered" evidence="1">
    <location>
        <begin position="55"/>
        <end position="84"/>
    </location>
</feature>
<evidence type="ECO:0000313" key="3">
    <source>
        <dbReference type="Proteomes" id="UP000054317"/>
    </source>
</evidence>
<dbReference type="Proteomes" id="UP000054317">
    <property type="component" value="Unassembled WGS sequence"/>
</dbReference>
<dbReference type="OMA" id="ALEWDML"/>
<protein>
    <submittedName>
        <fullName evidence="2">Uncharacterized protein</fullName>
    </submittedName>
</protein>
<keyword evidence="3" id="KW-1185">Reference proteome</keyword>
<dbReference type="OrthoDB" id="2739946at2759"/>
<evidence type="ECO:0000256" key="1">
    <source>
        <dbReference type="SAM" id="MobiDB-lite"/>
    </source>
</evidence>
<sequence>MPSRSQRQAKQIVVRSIEPGSRHATKSVLGTLTKLNQAKPAHAIKRSDWVLAWNKPKQRPPVCPPRTARRNPGRDDGETWMSPHYVSGRAMGPVWDGGESDDVWETDVREEWARNDIDADGQEGVWRHDKSQERREVQLMDIAKPMKPKGVRKEFELIEPVRRVIALEEDQLSEWASQISDVSELDALEWDMLDEDDSQSEMGSYANVVQLRPD</sequence>
<dbReference type="EMBL" id="JH711797">
    <property type="protein sequence ID" value="EIW51981.1"/>
    <property type="molecule type" value="Genomic_DNA"/>
</dbReference>